<evidence type="ECO:0000256" key="3">
    <source>
        <dbReference type="ARBA" id="ARBA00022714"/>
    </source>
</evidence>
<accession>A0A151ABV6</accession>
<name>A0A151ABV6_9EURY</name>
<keyword evidence="5" id="KW-0249">Electron transport</keyword>
<keyword evidence="3" id="KW-0001">2Fe-2S</keyword>
<dbReference type="EMBL" id="LTAZ01000007">
    <property type="protein sequence ID" value="KYH25171.1"/>
    <property type="molecule type" value="Genomic_DNA"/>
</dbReference>
<keyword evidence="4" id="KW-0479">Metal-binding</keyword>
<dbReference type="InterPro" id="IPR006058">
    <property type="entry name" value="2Fe2S_fd_BS"/>
</dbReference>
<evidence type="ECO:0000256" key="1">
    <source>
        <dbReference type="ARBA" id="ARBA00007874"/>
    </source>
</evidence>
<evidence type="ECO:0000256" key="9">
    <source>
        <dbReference type="SAM" id="MobiDB-lite"/>
    </source>
</evidence>
<dbReference type="PROSITE" id="PS51085">
    <property type="entry name" value="2FE2S_FER_2"/>
    <property type="match status" value="1"/>
</dbReference>
<protein>
    <submittedName>
        <fullName evidence="11">Ferredoxin-1</fullName>
    </submittedName>
</protein>
<comment type="similarity">
    <text evidence="1">Belongs to the 2Fe2S plant-type ferredoxin family.</text>
</comment>
<organism evidence="11 12">
    <name type="scientific">Halalkalicoccus paucihalophilus</name>
    <dbReference type="NCBI Taxonomy" id="1008153"/>
    <lineage>
        <taxon>Archaea</taxon>
        <taxon>Methanobacteriati</taxon>
        <taxon>Methanobacteriota</taxon>
        <taxon>Stenosarchaea group</taxon>
        <taxon>Halobacteria</taxon>
        <taxon>Halobacteriales</taxon>
        <taxon>Halococcaceae</taxon>
        <taxon>Halalkalicoccus</taxon>
    </lineage>
</organism>
<dbReference type="GO" id="GO:0046872">
    <property type="term" value="F:metal ion binding"/>
    <property type="evidence" value="ECO:0007669"/>
    <property type="project" value="UniProtKB-KW"/>
</dbReference>
<sequence length="104" mass="11317">MPRVSLEWPDGRRETVGVDPDEPLLDAAERAGIGLPFGCRIGVCGTCTGRAFDGGTRHVEPPRALKGRHLEAGYVLTCIATPEVDCTVEVGTDVRARLFENPWR</sequence>
<evidence type="ECO:0000256" key="8">
    <source>
        <dbReference type="ARBA" id="ARBA00034078"/>
    </source>
</evidence>
<comment type="cofactor">
    <cofactor evidence="8">
        <name>[2Fe-2S] cluster</name>
        <dbReference type="ChEBI" id="CHEBI:190135"/>
    </cofactor>
</comment>
<dbReference type="OrthoDB" id="235534at2157"/>
<keyword evidence="7" id="KW-0411">Iron-sulfur</keyword>
<evidence type="ECO:0000313" key="11">
    <source>
        <dbReference type="EMBL" id="KYH25171.1"/>
    </source>
</evidence>
<dbReference type="Gene3D" id="3.10.20.30">
    <property type="match status" value="1"/>
</dbReference>
<evidence type="ECO:0000256" key="5">
    <source>
        <dbReference type="ARBA" id="ARBA00022982"/>
    </source>
</evidence>
<gene>
    <name evidence="11" type="primary">fer1_7</name>
    <name evidence="11" type="ORF">HAPAU_27550</name>
</gene>
<dbReference type="Proteomes" id="UP000075321">
    <property type="component" value="Unassembled WGS sequence"/>
</dbReference>
<dbReference type="AlphaFoldDB" id="A0A151ABV6"/>
<keyword evidence="6" id="KW-0408">Iron</keyword>
<proteinExistence type="inferred from homology"/>
<evidence type="ECO:0000256" key="6">
    <source>
        <dbReference type="ARBA" id="ARBA00023004"/>
    </source>
</evidence>
<evidence type="ECO:0000256" key="2">
    <source>
        <dbReference type="ARBA" id="ARBA00022448"/>
    </source>
</evidence>
<dbReference type="SUPFAM" id="SSF54292">
    <property type="entry name" value="2Fe-2S ferredoxin-like"/>
    <property type="match status" value="1"/>
</dbReference>
<dbReference type="RefSeq" id="WP_066383513.1">
    <property type="nucleotide sequence ID" value="NZ_LTAZ01000007.1"/>
</dbReference>
<evidence type="ECO:0000313" key="12">
    <source>
        <dbReference type="Proteomes" id="UP000075321"/>
    </source>
</evidence>
<dbReference type="InterPro" id="IPR012675">
    <property type="entry name" value="Beta-grasp_dom_sf"/>
</dbReference>
<keyword evidence="12" id="KW-1185">Reference proteome</keyword>
<dbReference type="Pfam" id="PF00111">
    <property type="entry name" value="Fer2"/>
    <property type="match status" value="1"/>
</dbReference>
<dbReference type="InterPro" id="IPR001041">
    <property type="entry name" value="2Fe-2S_ferredoxin-type"/>
</dbReference>
<evidence type="ECO:0000256" key="7">
    <source>
        <dbReference type="ARBA" id="ARBA00023014"/>
    </source>
</evidence>
<dbReference type="PATRIC" id="fig|1008153.3.peg.2815"/>
<evidence type="ECO:0000259" key="10">
    <source>
        <dbReference type="PROSITE" id="PS51085"/>
    </source>
</evidence>
<dbReference type="CDD" id="cd00207">
    <property type="entry name" value="fer2"/>
    <property type="match status" value="1"/>
</dbReference>
<comment type="caution">
    <text evidence="11">The sequence shown here is derived from an EMBL/GenBank/DDBJ whole genome shotgun (WGS) entry which is preliminary data.</text>
</comment>
<feature type="domain" description="2Fe-2S ferredoxin-type" evidence="10">
    <location>
        <begin position="2"/>
        <end position="94"/>
    </location>
</feature>
<feature type="region of interest" description="Disordered" evidence="9">
    <location>
        <begin position="1"/>
        <end position="21"/>
    </location>
</feature>
<dbReference type="PROSITE" id="PS00197">
    <property type="entry name" value="2FE2S_FER_1"/>
    <property type="match status" value="1"/>
</dbReference>
<dbReference type="PANTHER" id="PTHR43112:SF3">
    <property type="entry name" value="FERREDOXIN-2, CHLOROPLASTIC"/>
    <property type="match status" value="1"/>
</dbReference>
<dbReference type="InterPro" id="IPR036010">
    <property type="entry name" value="2Fe-2S_ferredoxin-like_sf"/>
</dbReference>
<keyword evidence="2" id="KW-0813">Transport</keyword>
<evidence type="ECO:0000256" key="4">
    <source>
        <dbReference type="ARBA" id="ARBA00022723"/>
    </source>
</evidence>
<dbReference type="PANTHER" id="PTHR43112">
    <property type="entry name" value="FERREDOXIN"/>
    <property type="match status" value="1"/>
</dbReference>
<dbReference type="GO" id="GO:0051537">
    <property type="term" value="F:2 iron, 2 sulfur cluster binding"/>
    <property type="evidence" value="ECO:0007669"/>
    <property type="project" value="UniProtKB-KW"/>
</dbReference>
<reference evidence="11 12" key="1">
    <citation type="submission" date="2016-02" db="EMBL/GenBank/DDBJ databases">
        <title>Genome sequence of Halalkalicoccus paucihalophilus DSM 24557.</title>
        <authorList>
            <person name="Poehlein A."/>
            <person name="Daniel R."/>
        </authorList>
    </citation>
    <scope>NUCLEOTIDE SEQUENCE [LARGE SCALE GENOMIC DNA]</scope>
    <source>
        <strain evidence="11 12">DSM 24557</strain>
    </source>
</reference>